<sequence length="97" mass="11040">MASDPTLRTSASRVIFGLWIKVTFMCDSEPNGLFIALPLQVVQNLLVYRLALVAQEHYKPLYYCRKTSSKPSITLVLLNIKNRDLNGTITNFLAFYL</sequence>
<reference evidence="1 2" key="1">
    <citation type="submission" date="2017-08" db="EMBL/GenBank/DDBJ databases">
        <title>Complete genome of Colwellia sp. NB097-1, a psychrophile bacterium ioslated from Bering Sea.</title>
        <authorList>
            <person name="Chen X."/>
        </authorList>
    </citation>
    <scope>NUCLEOTIDE SEQUENCE [LARGE SCALE GENOMIC DNA]</scope>
    <source>
        <strain evidence="1 2">NB097-1</strain>
    </source>
</reference>
<accession>A0A222GB94</accession>
<evidence type="ECO:0000313" key="1">
    <source>
        <dbReference type="EMBL" id="ASP49175.1"/>
    </source>
</evidence>
<evidence type="ECO:0000313" key="2">
    <source>
        <dbReference type="Proteomes" id="UP000202259"/>
    </source>
</evidence>
<dbReference type="KEGG" id="cber:B5D82_16225"/>
<protein>
    <submittedName>
        <fullName evidence="1">Uncharacterized protein</fullName>
    </submittedName>
</protein>
<proteinExistence type="predicted"/>
<organism evidence="1 2">
    <name type="scientific">Cognaticolwellia beringensis</name>
    <dbReference type="NCBI Taxonomy" id="1967665"/>
    <lineage>
        <taxon>Bacteria</taxon>
        <taxon>Pseudomonadati</taxon>
        <taxon>Pseudomonadota</taxon>
        <taxon>Gammaproteobacteria</taxon>
        <taxon>Alteromonadales</taxon>
        <taxon>Colwelliaceae</taxon>
        <taxon>Cognaticolwellia</taxon>
    </lineage>
</organism>
<keyword evidence="2" id="KW-1185">Reference proteome</keyword>
<name>A0A222GB94_9GAMM</name>
<dbReference type="Proteomes" id="UP000202259">
    <property type="component" value="Chromosome"/>
</dbReference>
<dbReference type="AlphaFoldDB" id="A0A222GB94"/>
<gene>
    <name evidence="1" type="ORF">B5D82_16225</name>
</gene>
<dbReference type="EMBL" id="CP020465">
    <property type="protein sequence ID" value="ASP49175.1"/>
    <property type="molecule type" value="Genomic_DNA"/>
</dbReference>